<proteinExistence type="predicted"/>
<dbReference type="Proteomes" id="UP000308600">
    <property type="component" value="Unassembled WGS sequence"/>
</dbReference>
<evidence type="ECO:0000313" key="2">
    <source>
        <dbReference type="Proteomes" id="UP000308600"/>
    </source>
</evidence>
<reference evidence="1 2" key="1">
    <citation type="journal article" date="2019" name="Nat. Ecol. Evol.">
        <title>Megaphylogeny resolves global patterns of mushroom evolution.</title>
        <authorList>
            <person name="Varga T."/>
            <person name="Krizsan K."/>
            <person name="Foldi C."/>
            <person name="Dima B."/>
            <person name="Sanchez-Garcia M."/>
            <person name="Sanchez-Ramirez S."/>
            <person name="Szollosi G.J."/>
            <person name="Szarkandi J.G."/>
            <person name="Papp V."/>
            <person name="Albert L."/>
            <person name="Andreopoulos W."/>
            <person name="Angelini C."/>
            <person name="Antonin V."/>
            <person name="Barry K.W."/>
            <person name="Bougher N.L."/>
            <person name="Buchanan P."/>
            <person name="Buyck B."/>
            <person name="Bense V."/>
            <person name="Catcheside P."/>
            <person name="Chovatia M."/>
            <person name="Cooper J."/>
            <person name="Damon W."/>
            <person name="Desjardin D."/>
            <person name="Finy P."/>
            <person name="Geml J."/>
            <person name="Haridas S."/>
            <person name="Hughes K."/>
            <person name="Justo A."/>
            <person name="Karasinski D."/>
            <person name="Kautmanova I."/>
            <person name="Kiss B."/>
            <person name="Kocsube S."/>
            <person name="Kotiranta H."/>
            <person name="LaButti K.M."/>
            <person name="Lechner B.E."/>
            <person name="Liimatainen K."/>
            <person name="Lipzen A."/>
            <person name="Lukacs Z."/>
            <person name="Mihaltcheva S."/>
            <person name="Morgado L.N."/>
            <person name="Niskanen T."/>
            <person name="Noordeloos M.E."/>
            <person name="Ohm R.A."/>
            <person name="Ortiz-Santana B."/>
            <person name="Ovrebo C."/>
            <person name="Racz N."/>
            <person name="Riley R."/>
            <person name="Savchenko A."/>
            <person name="Shiryaev A."/>
            <person name="Soop K."/>
            <person name="Spirin V."/>
            <person name="Szebenyi C."/>
            <person name="Tomsovsky M."/>
            <person name="Tulloss R.E."/>
            <person name="Uehling J."/>
            <person name="Grigoriev I.V."/>
            <person name="Vagvolgyi C."/>
            <person name="Papp T."/>
            <person name="Martin F.M."/>
            <person name="Miettinen O."/>
            <person name="Hibbett D.S."/>
            <person name="Nagy L.G."/>
        </authorList>
    </citation>
    <scope>NUCLEOTIDE SEQUENCE [LARGE SCALE GENOMIC DNA]</scope>
    <source>
        <strain evidence="1 2">NL-1719</strain>
    </source>
</reference>
<name>A0ACD3AE03_9AGAR</name>
<sequence>MKFVGLKHLSITEEYHDATAELLQRLDIPNASLEVVYQVDDLEMPTEDFLQRFQWFAEFQSRSWKGTRDVSFNCRDTACGDFIAITIHSTPNRWFKFGIEHLSEKFGFDPVICASQYLALEDMQNMCFDQVSLDGLASLGPLYRLKTLELEKGPRDFVEWAVSSSRELFPSVTQLIVGGVSYSGFEDFINRHGDDEMTLSDDDASVDSDSEDSVDISTE</sequence>
<dbReference type="EMBL" id="ML208487">
    <property type="protein sequence ID" value="TFK64143.1"/>
    <property type="molecule type" value="Genomic_DNA"/>
</dbReference>
<evidence type="ECO:0000313" key="1">
    <source>
        <dbReference type="EMBL" id="TFK64143.1"/>
    </source>
</evidence>
<organism evidence="1 2">
    <name type="scientific">Pluteus cervinus</name>
    <dbReference type="NCBI Taxonomy" id="181527"/>
    <lineage>
        <taxon>Eukaryota</taxon>
        <taxon>Fungi</taxon>
        <taxon>Dikarya</taxon>
        <taxon>Basidiomycota</taxon>
        <taxon>Agaricomycotina</taxon>
        <taxon>Agaricomycetes</taxon>
        <taxon>Agaricomycetidae</taxon>
        <taxon>Agaricales</taxon>
        <taxon>Pluteineae</taxon>
        <taxon>Pluteaceae</taxon>
        <taxon>Pluteus</taxon>
    </lineage>
</organism>
<keyword evidence="2" id="KW-1185">Reference proteome</keyword>
<accession>A0ACD3AE03</accession>
<gene>
    <name evidence="1" type="ORF">BDN72DRAFT_901794</name>
</gene>
<protein>
    <submittedName>
        <fullName evidence="1">Uncharacterized protein</fullName>
    </submittedName>
</protein>